<dbReference type="Pfam" id="PF00149">
    <property type="entry name" value="Metallophos"/>
    <property type="match status" value="1"/>
</dbReference>
<dbReference type="InterPro" id="IPR029052">
    <property type="entry name" value="Metallo-depent_PP-like"/>
</dbReference>
<dbReference type="Proteomes" id="UP000001302">
    <property type="component" value="Chromosome"/>
</dbReference>
<dbReference type="GO" id="GO:0016787">
    <property type="term" value="F:hydrolase activity"/>
    <property type="evidence" value="ECO:0007669"/>
    <property type="project" value="InterPro"/>
</dbReference>
<protein>
    <recommendedName>
        <fullName evidence="1">Calcineurin-like phosphoesterase domain-containing protein</fullName>
    </recommendedName>
</protein>
<dbReference type="PANTHER" id="PTHR39323">
    <property type="entry name" value="BLR1149 PROTEIN"/>
    <property type="match status" value="1"/>
</dbReference>
<evidence type="ECO:0000259" key="1">
    <source>
        <dbReference type="Pfam" id="PF00149"/>
    </source>
</evidence>
<dbReference type="PANTHER" id="PTHR39323:SF1">
    <property type="entry name" value="BLR1149 PROTEIN"/>
    <property type="match status" value="1"/>
</dbReference>
<dbReference type="RefSeq" id="WP_013299615.1">
    <property type="nucleotide sequence ID" value="NC_014414.1"/>
</dbReference>
<evidence type="ECO:0000313" key="2">
    <source>
        <dbReference type="EMBL" id="ADM08641.1"/>
    </source>
</evidence>
<feature type="domain" description="Calcineurin-like phosphoesterase" evidence="1">
    <location>
        <begin position="35"/>
        <end position="132"/>
    </location>
</feature>
<reference evidence="2 3" key="2">
    <citation type="journal article" date="2011" name="J. Bacteriol.">
        <title>Complete genome sequence of strain HTCC2503T of Parvularcula bermudensis, the type species of the order "Parvularculales" in the class Alphaproteobacteria.</title>
        <authorList>
            <person name="Oh H.M."/>
            <person name="Kang I."/>
            <person name="Vergin K.L."/>
            <person name="Kang D."/>
            <person name="Rhee K.H."/>
            <person name="Giovannoni S.J."/>
            <person name="Cho J.C."/>
        </authorList>
    </citation>
    <scope>NUCLEOTIDE SEQUENCE [LARGE SCALE GENOMIC DNA]</scope>
    <source>
        <strain evidence="3">ATCC BAA-594 / HTCC2503 / KCTC 12087</strain>
    </source>
</reference>
<dbReference type="NCBIfam" id="TIGR04123">
    <property type="entry name" value="P_estr_lig_assc"/>
    <property type="match status" value="1"/>
</dbReference>
<dbReference type="HOGENOM" id="CLU_075478_2_0_5"/>
<dbReference type="OrthoDB" id="9795838at2"/>
<dbReference type="InterPro" id="IPR004843">
    <property type="entry name" value="Calcineurin-like_PHP"/>
</dbReference>
<dbReference type="EMBL" id="CP002156">
    <property type="protein sequence ID" value="ADM08641.1"/>
    <property type="molecule type" value="Genomic_DNA"/>
</dbReference>
<dbReference type="KEGG" id="pbr:PB2503_02822"/>
<keyword evidence="3" id="KW-1185">Reference proteome</keyword>
<accession>E0TCQ2</accession>
<organism evidence="2 3">
    <name type="scientific">Parvularcula bermudensis (strain ATCC BAA-594 / HTCC2503 / KCTC 12087)</name>
    <dbReference type="NCBI Taxonomy" id="314260"/>
    <lineage>
        <taxon>Bacteria</taxon>
        <taxon>Pseudomonadati</taxon>
        <taxon>Pseudomonadota</taxon>
        <taxon>Alphaproteobacteria</taxon>
        <taxon>Parvularculales</taxon>
        <taxon>Parvularculaceae</taxon>
        <taxon>Parvularcula</taxon>
    </lineage>
</organism>
<proteinExistence type="predicted"/>
<name>E0TCQ2_PARBH</name>
<dbReference type="Gene3D" id="3.60.21.10">
    <property type="match status" value="1"/>
</dbReference>
<sequence>MRLLSPPAGVTRLTLCGVEVWLDPAGALVVPGESLVVVSDLHLEKGSHFAARGQFLPPYDTAKTLRRVAAVVSTYGPATILSLGDLFHDPQAEHRMLAEDVASLRSLCEGCEWVFVLGNHDPLPPALFKGAAHDEVTVGPLHFVHEPDPRPGSVAGHLHPCAVVEREGRRVRRPCFVHDGERMILPAMGAFAGGLNVLSPAVRSVFPVDMATVLCSRDRTYRVPPHALRSDIRQAPTAQLRRASAS</sequence>
<dbReference type="SUPFAM" id="SSF56300">
    <property type="entry name" value="Metallo-dependent phosphatases"/>
    <property type="match status" value="1"/>
</dbReference>
<dbReference type="eggNOG" id="COG1407">
    <property type="taxonomic scope" value="Bacteria"/>
</dbReference>
<reference evidence="3" key="1">
    <citation type="submission" date="2010-08" db="EMBL/GenBank/DDBJ databases">
        <title>Genome sequence of Parvularcula bermudensis HTCC2503.</title>
        <authorList>
            <person name="Kang D.-M."/>
            <person name="Oh H.-M."/>
            <person name="Cho J.-C."/>
        </authorList>
    </citation>
    <scope>NUCLEOTIDE SEQUENCE [LARGE SCALE GENOMIC DNA]</scope>
    <source>
        <strain evidence="3">ATCC BAA-594 / HTCC2503 / KCTC 12087</strain>
    </source>
</reference>
<gene>
    <name evidence="2" type="ordered locus">PB2503_02822</name>
</gene>
<dbReference type="InterPro" id="IPR026336">
    <property type="entry name" value="PdeM-like"/>
</dbReference>
<dbReference type="STRING" id="314260.PB2503_02822"/>
<dbReference type="AlphaFoldDB" id="E0TCQ2"/>
<evidence type="ECO:0000313" key="3">
    <source>
        <dbReference type="Proteomes" id="UP000001302"/>
    </source>
</evidence>